<dbReference type="EMBL" id="AFVQ02000220">
    <property type="protein sequence ID" value="KLI01343.1"/>
    <property type="molecule type" value="Genomic_DNA"/>
</dbReference>
<evidence type="ECO:0000259" key="6">
    <source>
        <dbReference type="Pfam" id="PF05175"/>
    </source>
</evidence>
<comment type="similarity">
    <text evidence="5">Belongs to the protein N5-glutamine methyltransferase family. PrmC subfamily.</text>
</comment>
<dbReference type="GO" id="GO:0102559">
    <property type="term" value="F:peptide chain release factor N(5)-glutamine methyltransferase activity"/>
    <property type="evidence" value="ECO:0007669"/>
    <property type="project" value="UniProtKB-EC"/>
</dbReference>
<comment type="catalytic activity">
    <reaction evidence="4 5">
        <text>L-glutaminyl-[peptide chain release factor] + S-adenosyl-L-methionine = N(5)-methyl-L-glutaminyl-[peptide chain release factor] + S-adenosyl-L-homocysteine + H(+)</text>
        <dbReference type="Rhea" id="RHEA:42896"/>
        <dbReference type="Rhea" id="RHEA-COMP:10271"/>
        <dbReference type="Rhea" id="RHEA-COMP:10272"/>
        <dbReference type="ChEBI" id="CHEBI:15378"/>
        <dbReference type="ChEBI" id="CHEBI:30011"/>
        <dbReference type="ChEBI" id="CHEBI:57856"/>
        <dbReference type="ChEBI" id="CHEBI:59789"/>
        <dbReference type="ChEBI" id="CHEBI:61891"/>
        <dbReference type="EC" id="2.1.1.297"/>
    </reaction>
</comment>
<dbReference type="EC" id="2.1.1.297" evidence="5"/>
<feature type="domain" description="Methyltransferase small" evidence="6">
    <location>
        <begin position="120"/>
        <end position="198"/>
    </location>
</feature>
<dbReference type="InterPro" id="IPR004556">
    <property type="entry name" value="HemK-like"/>
</dbReference>
<keyword evidence="9" id="KW-1185">Reference proteome</keyword>
<sequence>MTERRYELLKWAANLLTAHHRDANIGELLLQARLGLTRIDLITGLREPVASKDAEWVRRSVEEHVNKGTPLQYMLGRAPFYGRSFKVNAAVLIPRQETEELVWQVGEWVKRYAPNLDHPAVCDIGTGSGAIAVTLGLEHPNWRITAVDLSERALDVARENAADLGAQIVFCHGDFLRPLIHQPFDVLVSNPPYITKHEMGGLDDTVRDYEPHLALYGGNDGLDCYRKIIADMPLLFSGRSVFLAAFEIGATQGNAVADLIRKAFPNQIEALSIEKDISGHDRNVMVALRTNHG</sequence>
<dbReference type="NCBIfam" id="TIGR03534">
    <property type="entry name" value="RF_mod_PrmC"/>
    <property type="match status" value="1"/>
</dbReference>
<dbReference type="InterPro" id="IPR029063">
    <property type="entry name" value="SAM-dependent_MTases_sf"/>
</dbReference>
<keyword evidence="2 5" id="KW-0808">Transferase</keyword>
<feature type="domain" description="Release factor glutamine methyltransferase N-terminal" evidence="7">
    <location>
        <begin position="7"/>
        <end position="76"/>
    </location>
</feature>
<dbReference type="HAMAP" id="MF_02126">
    <property type="entry name" value="RF_methyltr_PrmC"/>
    <property type="match status" value="1"/>
</dbReference>
<feature type="binding site" evidence="5">
    <location>
        <position position="190"/>
    </location>
    <ligand>
        <name>S-adenosyl-L-methionine</name>
        <dbReference type="ChEBI" id="CHEBI:59789"/>
    </ligand>
</feature>
<dbReference type="PANTHER" id="PTHR18895">
    <property type="entry name" value="HEMK METHYLTRANSFERASE"/>
    <property type="match status" value="1"/>
</dbReference>
<dbReference type="InterPro" id="IPR007848">
    <property type="entry name" value="Small_mtfrase_dom"/>
</dbReference>
<comment type="caution">
    <text evidence="8">The sequence shown here is derived from an EMBL/GenBank/DDBJ whole genome shotgun (WGS) entry which is preliminary data.</text>
</comment>
<dbReference type="NCBIfam" id="TIGR00536">
    <property type="entry name" value="hemK_fam"/>
    <property type="match status" value="1"/>
</dbReference>
<dbReference type="GO" id="GO:0032259">
    <property type="term" value="P:methylation"/>
    <property type="evidence" value="ECO:0007669"/>
    <property type="project" value="UniProtKB-KW"/>
</dbReference>
<dbReference type="OrthoDB" id="9800643at2"/>
<dbReference type="PROSITE" id="PS00092">
    <property type="entry name" value="N6_MTASE"/>
    <property type="match status" value="1"/>
</dbReference>
<feature type="binding site" evidence="5">
    <location>
        <position position="148"/>
    </location>
    <ligand>
        <name>S-adenosyl-L-methionine</name>
        <dbReference type="ChEBI" id="CHEBI:59789"/>
    </ligand>
</feature>
<dbReference type="InterPro" id="IPR002052">
    <property type="entry name" value="DNA_methylase_N6_adenine_CS"/>
</dbReference>
<keyword evidence="1 5" id="KW-0489">Methyltransferase</keyword>
<dbReference type="AlphaFoldDB" id="A0A0U1QKM1"/>
<dbReference type="InterPro" id="IPR019874">
    <property type="entry name" value="RF_methyltr_PrmC"/>
</dbReference>
<feature type="binding site" evidence="5">
    <location>
        <begin position="125"/>
        <end position="129"/>
    </location>
    <ligand>
        <name>S-adenosyl-L-methionine</name>
        <dbReference type="ChEBI" id="CHEBI:59789"/>
    </ligand>
</feature>
<accession>A0A0U1QKM1</accession>
<evidence type="ECO:0000256" key="4">
    <source>
        <dbReference type="ARBA" id="ARBA00048391"/>
    </source>
</evidence>
<dbReference type="SUPFAM" id="SSF53335">
    <property type="entry name" value="S-adenosyl-L-methionine-dependent methyltransferases"/>
    <property type="match status" value="1"/>
</dbReference>
<evidence type="ECO:0000313" key="8">
    <source>
        <dbReference type="EMBL" id="KLI01343.1"/>
    </source>
</evidence>
<keyword evidence="3 5" id="KW-0949">S-adenosyl-L-methionine</keyword>
<dbReference type="InterPro" id="IPR050320">
    <property type="entry name" value="N5-glutamine_MTase"/>
</dbReference>
<evidence type="ECO:0000256" key="2">
    <source>
        <dbReference type="ARBA" id="ARBA00022679"/>
    </source>
</evidence>
<dbReference type="InterPro" id="IPR040758">
    <property type="entry name" value="PrmC_N"/>
</dbReference>
<dbReference type="Pfam" id="PF05175">
    <property type="entry name" value="MTS"/>
    <property type="match status" value="1"/>
</dbReference>
<gene>
    <name evidence="5" type="primary">prmC</name>
    <name evidence="8" type="ORF">SINU_13995</name>
</gene>
<evidence type="ECO:0000256" key="3">
    <source>
        <dbReference type="ARBA" id="ARBA00022691"/>
    </source>
</evidence>
<dbReference type="GO" id="GO:0003676">
    <property type="term" value="F:nucleic acid binding"/>
    <property type="evidence" value="ECO:0007669"/>
    <property type="project" value="InterPro"/>
</dbReference>
<dbReference type="RefSeq" id="WP_010026044.1">
    <property type="nucleotide sequence ID" value="NZ_AFVQ02000220.1"/>
</dbReference>
<reference evidence="8 9" key="1">
    <citation type="journal article" date="2011" name="J. Bacteriol.">
        <title>Draft genome sequence of Sporolactobacillus inulinus strain CASD, an efficient D-lactic acid-producing bacterium with high-concentration lactate tolerance capability.</title>
        <authorList>
            <person name="Yu B."/>
            <person name="Su F."/>
            <person name="Wang L."/>
            <person name="Xu K."/>
            <person name="Zhao B."/>
            <person name="Xu P."/>
        </authorList>
    </citation>
    <scope>NUCLEOTIDE SEQUENCE [LARGE SCALE GENOMIC DNA]</scope>
    <source>
        <strain evidence="8 9">CASD</strain>
    </source>
</reference>
<dbReference type="Proteomes" id="UP000035553">
    <property type="component" value="Unassembled WGS sequence"/>
</dbReference>
<dbReference type="STRING" id="1069536.SINU_13995"/>
<dbReference type="PANTHER" id="PTHR18895:SF74">
    <property type="entry name" value="MTRF1L RELEASE FACTOR GLUTAMINE METHYLTRANSFERASE"/>
    <property type="match status" value="1"/>
</dbReference>
<protein>
    <recommendedName>
        <fullName evidence="5">Release factor glutamine methyltransferase</fullName>
        <shortName evidence="5">RF MTase</shortName>
        <ecNumber evidence="5">2.1.1.297</ecNumber>
    </recommendedName>
    <alternativeName>
        <fullName evidence="5">N5-glutamine methyltransferase PrmC</fullName>
    </alternativeName>
    <alternativeName>
        <fullName evidence="5">Protein-(glutamine-N5) MTase PrmC</fullName>
    </alternativeName>
    <alternativeName>
        <fullName evidence="5">Protein-glutamine N-methyltransferase PrmC</fullName>
    </alternativeName>
</protein>
<evidence type="ECO:0000313" key="9">
    <source>
        <dbReference type="Proteomes" id="UP000035553"/>
    </source>
</evidence>
<dbReference type="CDD" id="cd02440">
    <property type="entry name" value="AdoMet_MTases"/>
    <property type="match status" value="1"/>
</dbReference>
<feature type="binding site" evidence="5">
    <location>
        <position position="175"/>
    </location>
    <ligand>
        <name>S-adenosyl-L-methionine</name>
        <dbReference type="ChEBI" id="CHEBI:59789"/>
    </ligand>
</feature>
<evidence type="ECO:0000259" key="7">
    <source>
        <dbReference type="Pfam" id="PF17827"/>
    </source>
</evidence>
<comment type="function">
    <text evidence="5">Methylates the class 1 translation termination release factors RF1/PrfA and RF2/PrfB on the glutamine residue of the universally conserved GGQ motif.</text>
</comment>
<proteinExistence type="inferred from homology"/>
<feature type="binding site" evidence="5">
    <location>
        <begin position="190"/>
        <end position="193"/>
    </location>
    <ligand>
        <name>substrate</name>
    </ligand>
</feature>
<name>A0A0U1QKM1_9BACL</name>
<organism evidence="8 9">
    <name type="scientific">Sporolactobacillus inulinus CASD</name>
    <dbReference type="NCBI Taxonomy" id="1069536"/>
    <lineage>
        <taxon>Bacteria</taxon>
        <taxon>Bacillati</taxon>
        <taxon>Bacillota</taxon>
        <taxon>Bacilli</taxon>
        <taxon>Bacillales</taxon>
        <taxon>Sporolactobacillaceae</taxon>
        <taxon>Sporolactobacillus</taxon>
    </lineage>
</organism>
<dbReference type="Gene3D" id="3.40.50.150">
    <property type="entry name" value="Vaccinia Virus protein VP39"/>
    <property type="match status" value="1"/>
</dbReference>
<dbReference type="Gene3D" id="1.10.8.10">
    <property type="entry name" value="DNA helicase RuvA subunit, C-terminal domain"/>
    <property type="match status" value="1"/>
</dbReference>
<evidence type="ECO:0000256" key="1">
    <source>
        <dbReference type="ARBA" id="ARBA00022603"/>
    </source>
</evidence>
<dbReference type="Pfam" id="PF17827">
    <property type="entry name" value="PrmC_N"/>
    <property type="match status" value="1"/>
</dbReference>
<evidence type="ECO:0000256" key="5">
    <source>
        <dbReference type="HAMAP-Rule" id="MF_02126"/>
    </source>
</evidence>